<proteinExistence type="predicted"/>
<comment type="caution">
    <text evidence="1">The sequence shown here is derived from an EMBL/GenBank/DDBJ whole genome shotgun (WGS) entry which is preliminary data.</text>
</comment>
<reference evidence="1 2" key="1">
    <citation type="submission" date="2019-10" db="EMBL/GenBank/DDBJ databases">
        <title>Rudanella paleaurantiibacter sp. nov., isolated from sludge.</title>
        <authorList>
            <person name="Xu S.Q."/>
        </authorList>
    </citation>
    <scope>NUCLEOTIDE SEQUENCE [LARGE SCALE GENOMIC DNA]</scope>
    <source>
        <strain evidence="1 2">HX-22-17</strain>
    </source>
</reference>
<name>A0A7J5TYP6_9BACT</name>
<protein>
    <submittedName>
        <fullName evidence="1">Uncharacterized protein</fullName>
    </submittedName>
</protein>
<dbReference type="EMBL" id="WELI01000005">
    <property type="protein sequence ID" value="KAB7730234.1"/>
    <property type="molecule type" value="Genomic_DNA"/>
</dbReference>
<dbReference type="AlphaFoldDB" id="A0A7J5TYP6"/>
<organism evidence="1 2">
    <name type="scientific">Rudanella paleaurantiibacter</name>
    <dbReference type="NCBI Taxonomy" id="2614655"/>
    <lineage>
        <taxon>Bacteria</taxon>
        <taxon>Pseudomonadati</taxon>
        <taxon>Bacteroidota</taxon>
        <taxon>Cytophagia</taxon>
        <taxon>Cytophagales</taxon>
        <taxon>Cytophagaceae</taxon>
        <taxon>Rudanella</taxon>
    </lineage>
</organism>
<keyword evidence="2" id="KW-1185">Reference proteome</keyword>
<dbReference type="Proteomes" id="UP000488299">
    <property type="component" value="Unassembled WGS sequence"/>
</dbReference>
<evidence type="ECO:0000313" key="1">
    <source>
        <dbReference type="EMBL" id="KAB7730234.1"/>
    </source>
</evidence>
<sequence length="168" mass="19810">MYNFEQHLHNYSVWTAARAAQRGYASTATIKAAIENSELRQYAENGLSDRESFNAFHRRCANDLIHHLSREVGREATYGRAAKIISIYLKTSVILTNKAGCERSKFIHPPIDRILLRRIAEHTKIRKYQKMNWTRLDEVSYWKLVDELSNLFGKFDWSLEEFWSPERE</sequence>
<gene>
    <name evidence="1" type="ORF">F5984_13760</name>
</gene>
<accession>A0A7J5TYP6</accession>
<dbReference type="RefSeq" id="WP_152124831.1">
    <property type="nucleotide sequence ID" value="NZ_WELI01000005.1"/>
</dbReference>
<evidence type="ECO:0000313" key="2">
    <source>
        <dbReference type="Proteomes" id="UP000488299"/>
    </source>
</evidence>